<accession>A0A9N9DPD5</accession>
<organism evidence="1 2">
    <name type="scientific">Dentiscutata erythropus</name>
    <dbReference type="NCBI Taxonomy" id="1348616"/>
    <lineage>
        <taxon>Eukaryota</taxon>
        <taxon>Fungi</taxon>
        <taxon>Fungi incertae sedis</taxon>
        <taxon>Mucoromycota</taxon>
        <taxon>Glomeromycotina</taxon>
        <taxon>Glomeromycetes</taxon>
        <taxon>Diversisporales</taxon>
        <taxon>Gigasporaceae</taxon>
        <taxon>Dentiscutata</taxon>
    </lineage>
</organism>
<keyword evidence="2" id="KW-1185">Reference proteome</keyword>
<dbReference type="Proteomes" id="UP000789405">
    <property type="component" value="Unassembled WGS sequence"/>
</dbReference>
<comment type="caution">
    <text evidence="1">The sequence shown here is derived from an EMBL/GenBank/DDBJ whole genome shotgun (WGS) entry which is preliminary data.</text>
</comment>
<sequence length="57" mass="6430">MDVASCLGFLDWRRDGIREIRFENSGGILGWRYVVSAGLFGRGYIKIFALSFDVAVE</sequence>
<name>A0A9N9DPD5_9GLOM</name>
<dbReference type="EMBL" id="CAJVPY010005417">
    <property type="protein sequence ID" value="CAG8642619.1"/>
    <property type="molecule type" value="Genomic_DNA"/>
</dbReference>
<protein>
    <submittedName>
        <fullName evidence="1">10152_t:CDS:1</fullName>
    </submittedName>
</protein>
<proteinExistence type="predicted"/>
<gene>
    <name evidence="1" type="ORF">DERYTH_LOCUS9741</name>
</gene>
<evidence type="ECO:0000313" key="2">
    <source>
        <dbReference type="Proteomes" id="UP000789405"/>
    </source>
</evidence>
<reference evidence="1" key="1">
    <citation type="submission" date="2021-06" db="EMBL/GenBank/DDBJ databases">
        <authorList>
            <person name="Kallberg Y."/>
            <person name="Tangrot J."/>
            <person name="Rosling A."/>
        </authorList>
    </citation>
    <scope>NUCLEOTIDE SEQUENCE</scope>
    <source>
        <strain evidence="1">MA453B</strain>
    </source>
</reference>
<evidence type="ECO:0000313" key="1">
    <source>
        <dbReference type="EMBL" id="CAG8642619.1"/>
    </source>
</evidence>
<dbReference type="AlphaFoldDB" id="A0A9N9DPD5"/>